<protein>
    <submittedName>
        <fullName evidence="1">Uncharacterized protein</fullName>
    </submittedName>
</protein>
<accession>A0A7W7R234</accession>
<sequence length="47" mass="5123">MNETTAPPPEWCQGTDLDNFVLLLNGLKESLDQDLRAGPRPVAAGDR</sequence>
<organism evidence="1 2">
    <name type="scientific">Kitasatospora kifunensis</name>
    <name type="common">Streptomyces kifunensis</name>
    <dbReference type="NCBI Taxonomy" id="58351"/>
    <lineage>
        <taxon>Bacteria</taxon>
        <taxon>Bacillati</taxon>
        <taxon>Actinomycetota</taxon>
        <taxon>Actinomycetes</taxon>
        <taxon>Kitasatosporales</taxon>
        <taxon>Streptomycetaceae</taxon>
        <taxon>Kitasatospora</taxon>
    </lineage>
</organism>
<dbReference type="Proteomes" id="UP000540506">
    <property type="component" value="Unassembled WGS sequence"/>
</dbReference>
<dbReference type="RefSeq" id="WP_184936008.1">
    <property type="nucleotide sequence ID" value="NZ_JACHJV010000001.1"/>
</dbReference>
<evidence type="ECO:0000313" key="1">
    <source>
        <dbReference type="EMBL" id="MBB4923988.1"/>
    </source>
</evidence>
<comment type="caution">
    <text evidence="1">The sequence shown here is derived from an EMBL/GenBank/DDBJ whole genome shotgun (WGS) entry which is preliminary data.</text>
</comment>
<evidence type="ECO:0000313" key="2">
    <source>
        <dbReference type="Proteomes" id="UP000540506"/>
    </source>
</evidence>
<dbReference type="EMBL" id="JACHJV010000001">
    <property type="protein sequence ID" value="MBB4923988.1"/>
    <property type="molecule type" value="Genomic_DNA"/>
</dbReference>
<keyword evidence="2" id="KW-1185">Reference proteome</keyword>
<proteinExistence type="predicted"/>
<dbReference type="AlphaFoldDB" id="A0A7W7R234"/>
<name>A0A7W7R234_KITKI</name>
<gene>
    <name evidence="1" type="ORF">FHR34_002981</name>
</gene>
<reference evidence="1 2" key="1">
    <citation type="submission" date="2020-08" db="EMBL/GenBank/DDBJ databases">
        <title>Sequencing the genomes of 1000 actinobacteria strains.</title>
        <authorList>
            <person name="Klenk H.-P."/>
        </authorList>
    </citation>
    <scope>NUCLEOTIDE SEQUENCE [LARGE SCALE GENOMIC DNA]</scope>
    <source>
        <strain evidence="1 2">DSM 41654</strain>
    </source>
</reference>